<gene>
    <name evidence="7" type="ORF">S01H1_02292</name>
</gene>
<protein>
    <recommendedName>
        <fullName evidence="2">histidine kinase</fullName>
        <ecNumber evidence="2">2.7.13.3</ecNumber>
    </recommendedName>
</protein>
<dbReference type="AlphaFoldDB" id="X0SWC9"/>
<dbReference type="PANTHER" id="PTHR43047:SF72">
    <property type="entry name" value="OSMOSENSING HISTIDINE PROTEIN KINASE SLN1"/>
    <property type="match status" value="1"/>
</dbReference>
<dbReference type="GO" id="GO:0000155">
    <property type="term" value="F:phosphorelay sensor kinase activity"/>
    <property type="evidence" value="ECO:0007669"/>
    <property type="project" value="TreeGrafter"/>
</dbReference>
<reference evidence="7" key="1">
    <citation type="journal article" date="2014" name="Front. Microbiol.">
        <title>High frequency of phylogenetically diverse reductive dehalogenase-homologous genes in deep subseafloor sedimentary metagenomes.</title>
        <authorList>
            <person name="Kawai M."/>
            <person name="Futagami T."/>
            <person name="Toyoda A."/>
            <person name="Takaki Y."/>
            <person name="Nishi S."/>
            <person name="Hori S."/>
            <person name="Arai W."/>
            <person name="Tsubouchi T."/>
            <person name="Morono Y."/>
            <person name="Uchiyama I."/>
            <person name="Ito T."/>
            <person name="Fujiyama A."/>
            <person name="Inagaki F."/>
            <person name="Takami H."/>
        </authorList>
    </citation>
    <scope>NUCLEOTIDE SEQUENCE</scope>
    <source>
        <strain evidence="7">Expedition CK06-06</strain>
    </source>
</reference>
<sequence>MDQCTMEQIFEPYFTTKEKGVGTGMGLAVVHGIVKSHGGVITVRSELNKGSTFEILLPKIDLDVEEEEEILESLPTGSECILFIDDEEMLVRLGEHTLSLLGYKVIAKTSSFEALKAFRANPEGFDLVITDMTMPGITGDRLAIEMMKIQPDIKVILCTGFSEHITEEKAKEMGIKAFAMKPIVIRDLANTVRKVLDES</sequence>
<dbReference type="Pfam" id="PF00072">
    <property type="entry name" value="Response_reg"/>
    <property type="match status" value="1"/>
</dbReference>
<dbReference type="InterPro" id="IPR011006">
    <property type="entry name" value="CheY-like_superfamily"/>
</dbReference>
<dbReference type="PROSITE" id="PS50110">
    <property type="entry name" value="RESPONSE_REGULATORY"/>
    <property type="match status" value="1"/>
</dbReference>
<dbReference type="GO" id="GO:0005886">
    <property type="term" value="C:plasma membrane"/>
    <property type="evidence" value="ECO:0007669"/>
    <property type="project" value="TreeGrafter"/>
</dbReference>
<evidence type="ECO:0000256" key="1">
    <source>
        <dbReference type="ARBA" id="ARBA00000085"/>
    </source>
</evidence>
<comment type="caution">
    <text evidence="7">The sequence shown here is derived from an EMBL/GenBank/DDBJ whole genome shotgun (WGS) entry which is preliminary data.</text>
</comment>
<evidence type="ECO:0000256" key="3">
    <source>
        <dbReference type="ARBA" id="ARBA00022679"/>
    </source>
</evidence>
<proteinExistence type="predicted"/>
<dbReference type="EMBL" id="BARS01001088">
    <property type="protein sequence ID" value="GAF85473.1"/>
    <property type="molecule type" value="Genomic_DNA"/>
</dbReference>
<dbReference type="Gene3D" id="3.40.50.2300">
    <property type="match status" value="1"/>
</dbReference>
<evidence type="ECO:0000259" key="6">
    <source>
        <dbReference type="PROSITE" id="PS50110"/>
    </source>
</evidence>
<keyword evidence="3" id="KW-0808">Transferase</keyword>
<evidence type="ECO:0000256" key="4">
    <source>
        <dbReference type="ARBA" id="ARBA00022777"/>
    </source>
</evidence>
<evidence type="ECO:0000259" key="5">
    <source>
        <dbReference type="PROSITE" id="PS50109"/>
    </source>
</evidence>
<dbReference type="CDD" id="cd00156">
    <property type="entry name" value="REC"/>
    <property type="match status" value="1"/>
</dbReference>
<name>X0SWC9_9ZZZZ</name>
<dbReference type="GO" id="GO:0009927">
    <property type="term" value="F:histidine phosphotransfer kinase activity"/>
    <property type="evidence" value="ECO:0007669"/>
    <property type="project" value="TreeGrafter"/>
</dbReference>
<dbReference type="SUPFAM" id="SSF55874">
    <property type="entry name" value="ATPase domain of HSP90 chaperone/DNA topoisomerase II/histidine kinase"/>
    <property type="match status" value="1"/>
</dbReference>
<dbReference type="InterPro" id="IPR004358">
    <property type="entry name" value="Sig_transdc_His_kin-like_C"/>
</dbReference>
<dbReference type="SUPFAM" id="SSF52172">
    <property type="entry name" value="CheY-like"/>
    <property type="match status" value="1"/>
</dbReference>
<feature type="domain" description="Histidine kinase" evidence="5">
    <location>
        <begin position="1"/>
        <end position="61"/>
    </location>
</feature>
<dbReference type="Pfam" id="PF02518">
    <property type="entry name" value="HATPase_c"/>
    <property type="match status" value="1"/>
</dbReference>
<dbReference type="PRINTS" id="PR00344">
    <property type="entry name" value="BCTRLSENSOR"/>
</dbReference>
<dbReference type="Gene3D" id="3.30.565.10">
    <property type="entry name" value="Histidine kinase-like ATPase, C-terminal domain"/>
    <property type="match status" value="1"/>
</dbReference>
<dbReference type="PANTHER" id="PTHR43047">
    <property type="entry name" value="TWO-COMPONENT HISTIDINE PROTEIN KINASE"/>
    <property type="match status" value="1"/>
</dbReference>
<dbReference type="InterPro" id="IPR036890">
    <property type="entry name" value="HATPase_C_sf"/>
</dbReference>
<evidence type="ECO:0000256" key="2">
    <source>
        <dbReference type="ARBA" id="ARBA00012438"/>
    </source>
</evidence>
<comment type="catalytic activity">
    <reaction evidence="1">
        <text>ATP + protein L-histidine = ADP + protein N-phospho-L-histidine.</text>
        <dbReference type="EC" id="2.7.13.3"/>
    </reaction>
</comment>
<feature type="domain" description="Response regulatory" evidence="6">
    <location>
        <begin position="80"/>
        <end position="196"/>
    </location>
</feature>
<dbReference type="SMART" id="SM00448">
    <property type="entry name" value="REC"/>
    <property type="match status" value="1"/>
</dbReference>
<evidence type="ECO:0000313" key="7">
    <source>
        <dbReference type="EMBL" id="GAF85473.1"/>
    </source>
</evidence>
<keyword evidence="4" id="KW-0418">Kinase</keyword>
<dbReference type="InterPro" id="IPR005467">
    <property type="entry name" value="His_kinase_dom"/>
</dbReference>
<organism evidence="7">
    <name type="scientific">marine sediment metagenome</name>
    <dbReference type="NCBI Taxonomy" id="412755"/>
    <lineage>
        <taxon>unclassified sequences</taxon>
        <taxon>metagenomes</taxon>
        <taxon>ecological metagenomes</taxon>
    </lineage>
</organism>
<dbReference type="EC" id="2.7.13.3" evidence="2"/>
<accession>X0SWC9</accession>
<dbReference type="InterPro" id="IPR001789">
    <property type="entry name" value="Sig_transdc_resp-reg_receiver"/>
</dbReference>
<dbReference type="InterPro" id="IPR003594">
    <property type="entry name" value="HATPase_dom"/>
</dbReference>
<dbReference type="PROSITE" id="PS50109">
    <property type="entry name" value="HIS_KIN"/>
    <property type="match status" value="1"/>
</dbReference>